<protein>
    <submittedName>
        <fullName evidence="1">Phage protein</fullName>
    </submittedName>
</protein>
<dbReference type="OrthoDB" id="23895at10239"/>
<dbReference type="EMBL" id="HG799490">
    <property type="protein sequence ID" value="CDL73662.1"/>
    <property type="molecule type" value="Genomic_DNA"/>
</dbReference>
<proteinExistence type="predicted"/>
<dbReference type="RefSeq" id="YP_009043954.1">
    <property type="nucleotide sequence ID" value="NC_024370.1"/>
</dbReference>
<organism evidence="1 2">
    <name type="scientific">Streptococcus phage IC1</name>
    <dbReference type="NCBI Taxonomy" id="1448276"/>
    <lineage>
        <taxon>Viruses</taxon>
        <taxon>Duplodnaviria</taxon>
        <taxon>Heunggongvirae</taxon>
        <taxon>Uroviricota</taxon>
        <taxon>Caudoviricetes</taxon>
        <taxon>Ferrettivirinae</taxon>
        <taxon>Hinxtonvirus</taxon>
        <taxon>Hinxtonvirus IC1</taxon>
    </lineage>
</organism>
<dbReference type="GeneID" id="19685505"/>
<accession>A0A060QNA8</accession>
<keyword evidence="2" id="KW-1185">Reference proteome</keyword>
<dbReference type="KEGG" id="vg:19685505"/>
<evidence type="ECO:0000313" key="1">
    <source>
        <dbReference type="EMBL" id="CDL73662.1"/>
    </source>
</evidence>
<evidence type="ECO:0000313" key="2">
    <source>
        <dbReference type="Proteomes" id="UP000201945"/>
    </source>
</evidence>
<reference evidence="1 2" key="1">
    <citation type="journal article" date="2014" name="BMC Biol.">
        <title>Variable recombination dynamics during the emergence, transmission and 'disarming' of a multidrug-resistant pneumococcal clone.</title>
        <authorList>
            <person name="Croucher N.J."/>
            <person name="Hanage W.P."/>
            <person name="Harris S.R."/>
            <person name="McGee L."/>
            <person name="van der Linden M."/>
            <person name="de Lencastre H."/>
            <person name="Sa-Leao R."/>
            <person name="Song J.H."/>
            <person name="Ko K.S."/>
            <person name="Beall B."/>
            <person name="Klugman K.P."/>
            <person name="Parkhill J."/>
            <person name="Tomasz A."/>
            <person name="Kristinsson K.G."/>
            <person name="Bentley S.D."/>
        </authorList>
    </citation>
    <scope>NUCLEOTIDE SEQUENCE [LARGE SCALE GENOMIC DNA]</scope>
</reference>
<name>A0A060QNA8_9CAUD</name>
<dbReference type="Proteomes" id="UP000201945">
    <property type="component" value="Segment"/>
</dbReference>
<sequence length="62" mass="7220">MKFKIKQDFYDWESNVKRLAGEELEITEERYAELADNIASNGVAISDVLEKILPEPEFLEED</sequence>